<dbReference type="AlphaFoldDB" id="I1P9A1"/>
<reference evidence="1 2" key="2">
    <citation type="submission" date="2018-04" db="EMBL/GenBank/DDBJ databases">
        <title>OglaRS2 (Oryza glaberrima Reference Sequence Version 2).</title>
        <authorList>
            <person name="Zhang J."/>
            <person name="Kudrna D."/>
            <person name="Lee S."/>
            <person name="Talag J."/>
            <person name="Rajasekar S."/>
            <person name="Wing R.A."/>
        </authorList>
    </citation>
    <scope>NUCLEOTIDE SEQUENCE [LARGE SCALE GENOMIC DNA]</scope>
    <source>
        <strain evidence="1 2">cv. IRGC 96717</strain>
    </source>
</reference>
<evidence type="ECO:0000313" key="2">
    <source>
        <dbReference type="Proteomes" id="UP000007306"/>
    </source>
</evidence>
<keyword evidence="2" id="KW-1185">Reference proteome</keyword>
<dbReference type="EnsemblPlants" id="ORGLA03G0094700.1">
    <property type="protein sequence ID" value="ORGLA03G0094700.1"/>
    <property type="gene ID" value="ORGLA03G0094700"/>
</dbReference>
<dbReference type="OMA" id="KCIICRA"/>
<dbReference type="HOGENOM" id="CLU_1698263_0_0_1"/>
<protein>
    <submittedName>
        <fullName evidence="1">Uncharacterized protein</fullName>
    </submittedName>
</protein>
<proteinExistence type="predicted"/>
<name>I1P9A1_ORYGL</name>
<dbReference type="Proteomes" id="UP000007306">
    <property type="component" value="Chromosome 3"/>
</dbReference>
<accession>I1P9A1</accession>
<evidence type="ECO:0000313" key="1">
    <source>
        <dbReference type="EnsemblPlants" id="ORGLA03G0094700.1"/>
    </source>
</evidence>
<sequence length="155" mass="17833">MRQRYSADLLQSEKTKFSRNNKVIFSKNSHLQEVLAPRMLALHQIQEVRLKTIVTRHAPCDAEVNLNRLAKAMGFRKRIANLACVVYGREVSSLSAKKEFRHFFSWSIASTLISAMLYRWTRSERTNVSSAVLDAPLRLRLREQLANNTIPSDSD</sequence>
<organism evidence="1 2">
    <name type="scientific">Oryza glaberrima</name>
    <name type="common">African rice</name>
    <dbReference type="NCBI Taxonomy" id="4538"/>
    <lineage>
        <taxon>Eukaryota</taxon>
        <taxon>Viridiplantae</taxon>
        <taxon>Streptophyta</taxon>
        <taxon>Embryophyta</taxon>
        <taxon>Tracheophyta</taxon>
        <taxon>Spermatophyta</taxon>
        <taxon>Magnoliopsida</taxon>
        <taxon>Liliopsida</taxon>
        <taxon>Poales</taxon>
        <taxon>Poaceae</taxon>
        <taxon>BOP clade</taxon>
        <taxon>Oryzoideae</taxon>
        <taxon>Oryzeae</taxon>
        <taxon>Oryzinae</taxon>
        <taxon>Oryza</taxon>
    </lineage>
</organism>
<reference evidence="1" key="1">
    <citation type="submission" date="2015-06" db="UniProtKB">
        <authorList>
            <consortium name="EnsemblPlants"/>
        </authorList>
    </citation>
    <scope>IDENTIFICATION</scope>
</reference>
<dbReference type="Gramene" id="ORGLA03G0094700.1">
    <property type="protein sequence ID" value="ORGLA03G0094700.1"/>
    <property type="gene ID" value="ORGLA03G0094700"/>
</dbReference>